<sequence>MKLTKRSSTILLAIGIFTLLVWVTRLFVFIGEFQAGTLPAPAVHLGMVLIYLAIGVYLTLLGVRGRRAAGR</sequence>
<dbReference type="RefSeq" id="WP_038680133.1">
    <property type="nucleotide sequence ID" value="NZ_CP007514.1"/>
</dbReference>
<dbReference type="Proteomes" id="UP001281130">
    <property type="component" value="Unassembled WGS sequence"/>
</dbReference>
<accession>A0A023WZ76</accession>
<dbReference type="OrthoDB" id="5244431at2"/>
<keyword evidence="4" id="KW-1185">Reference proteome</keyword>
<proteinExistence type="predicted"/>
<reference evidence="3" key="2">
    <citation type="submission" date="2023-11" db="EMBL/GenBank/DDBJ databases">
        <title>MicrobeMod: A computational toolkit for identifying prokaryotic methylation and restriction-modification with nanopore sequencing.</title>
        <authorList>
            <person name="Crits-Christoph A."/>
            <person name="Kang S.C."/>
            <person name="Lee H."/>
            <person name="Ostrov N."/>
        </authorList>
    </citation>
    <scope>NUCLEOTIDE SEQUENCE</scope>
    <source>
        <strain evidence="3">ATCC 51242</strain>
    </source>
</reference>
<dbReference type="EMBL" id="JAWXXX010000001">
    <property type="protein sequence ID" value="MDX5892935.1"/>
    <property type="molecule type" value="Genomic_DNA"/>
</dbReference>
<gene>
    <name evidence="2" type="ORF">RradSPS_0239</name>
    <name evidence="3" type="ORF">SIL72_02720</name>
</gene>
<feature type="transmembrane region" description="Helical" evidence="1">
    <location>
        <begin position="42"/>
        <end position="63"/>
    </location>
</feature>
<dbReference type="KEGG" id="rrd:RradSPS_0239"/>
<keyword evidence="1" id="KW-0812">Transmembrane</keyword>
<keyword evidence="1" id="KW-0472">Membrane</keyword>
<dbReference type="Pfam" id="PF26606">
    <property type="entry name" value="SCO4848"/>
    <property type="match status" value="1"/>
</dbReference>
<dbReference type="AlphaFoldDB" id="A0A023WZ76"/>
<evidence type="ECO:0000313" key="4">
    <source>
        <dbReference type="Proteomes" id="UP000025229"/>
    </source>
</evidence>
<evidence type="ECO:0000256" key="1">
    <source>
        <dbReference type="SAM" id="Phobius"/>
    </source>
</evidence>
<keyword evidence="1" id="KW-1133">Transmembrane helix</keyword>
<dbReference type="Proteomes" id="UP000025229">
    <property type="component" value="Chromosome"/>
</dbReference>
<name>A0A023WZ76_RUBRA</name>
<evidence type="ECO:0000313" key="3">
    <source>
        <dbReference type="EMBL" id="MDX5892935.1"/>
    </source>
</evidence>
<feature type="transmembrane region" description="Helical" evidence="1">
    <location>
        <begin position="9"/>
        <end position="30"/>
    </location>
</feature>
<dbReference type="HOGENOM" id="CLU_2737572_0_0_11"/>
<protein>
    <submittedName>
        <fullName evidence="2">Uncharacterized protein</fullName>
    </submittedName>
</protein>
<reference evidence="2 4" key="1">
    <citation type="submission" date="2014-03" db="EMBL/GenBank/DDBJ databases">
        <title>Complete genome sequence of the Radio-Resistant Rubrobacter radiotolerans RSPS-4.</title>
        <authorList>
            <person name="Egas C.C."/>
            <person name="Barroso C.C."/>
            <person name="Froufe H.J.C."/>
            <person name="Pacheco J.J."/>
            <person name="Albuquerque L.L."/>
            <person name="da Costa M.M.S."/>
        </authorList>
    </citation>
    <scope>NUCLEOTIDE SEQUENCE [LARGE SCALE GENOMIC DNA]</scope>
    <source>
        <strain evidence="2 4">RSPS-4</strain>
    </source>
</reference>
<evidence type="ECO:0000313" key="2">
    <source>
        <dbReference type="EMBL" id="AHY45522.1"/>
    </source>
</evidence>
<organism evidence="2 4">
    <name type="scientific">Rubrobacter radiotolerans</name>
    <name type="common">Arthrobacter radiotolerans</name>
    <dbReference type="NCBI Taxonomy" id="42256"/>
    <lineage>
        <taxon>Bacteria</taxon>
        <taxon>Bacillati</taxon>
        <taxon>Actinomycetota</taxon>
        <taxon>Rubrobacteria</taxon>
        <taxon>Rubrobacterales</taxon>
        <taxon>Rubrobacteraceae</taxon>
        <taxon>Rubrobacter</taxon>
    </lineage>
</organism>
<dbReference type="EMBL" id="CP007514">
    <property type="protein sequence ID" value="AHY45522.1"/>
    <property type="molecule type" value="Genomic_DNA"/>
</dbReference>
<dbReference type="InterPro" id="IPR058061">
    <property type="entry name" value="SCO4848-like"/>
</dbReference>